<dbReference type="GO" id="GO:0005829">
    <property type="term" value="C:cytosol"/>
    <property type="evidence" value="ECO:0007669"/>
    <property type="project" value="TreeGrafter"/>
</dbReference>
<feature type="binding site" evidence="12">
    <location>
        <begin position="224"/>
        <end position="229"/>
    </location>
    <ligand>
        <name>ATP</name>
        <dbReference type="ChEBI" id="CHEBI:30616"/>
    </ligand>
</feature>
<dbReference type="GO" id="GO:0046872">
    <property type="term" value="F:metal ion binding"/>
    <property type="evidence" value="ECO:0007669"/>
    <property type="project" value="UniProtKB-KW"/>
</dbReference>
<dbReference type="GO" id="GO:0004747">
    <property type="term" value="F:ribokinase activity"/>
    <property type="evidence" value="ECO:0007669"/>
    <property type="project" value="UniProtKB-UniRule"/>
</dbReference>
<dbReference type="PANTHER" id="PTHR10584">
    <property type="entry name" value="SUGAR KINASE"/>
    <property type="match status" value="1"/>
</dbReference>
<dbReference type="Gene3D" id="3.40.1190.20">
    <property type="match status" value="1"/>
</dbReference>
<keyword evidence="11 12" id="KW-0119">Carbohydrate metabolism</keyword>
<comment type="similarity">
    <text evidence="12">Belongs to the carbohydrate kinase PfkB family. Ribokinase subfamily.</text>
</comment>
<evidence type="ECO:0000256" key="3">
    <source>
        <dbReference type="ARBA" id="ARBA00016943"/>
    </source>
</evidence>
<dbReference type="UniPathway" id="UPA00916">
    <property type="reaction ID" value="UER00889"/>
</dbReference>
<evidence type="ECO:0000256" key="2">
    <source>
        <dbReference type="ARBA" id="ARBA00012035"/>
    </source>
</evidence>
<comment type="activity regulation">
    <text evidence="12">Activated by a monovalent cation that binds near, but not in, the active site. The most likely occupant of the site in vivo is potassium. Ion binding induces a conformational change that may alter substrate affinity.</text>
</comment>
<evidence type="ECO:0000256" key="6">
    <source>
        <dbReference type="ARBA" id="ARBA00022741"/>
    </source>
</evidence>
<dbReference type="RefSeq" id="WP_147868847.1">
    <property type="nucleotide sequence ID" value="NZ_CP036264.1"/>
</dbReference>
<evidence type="ECO:0000256" key="9">
    <source>
        <dbReference type="ARBA" id="ARBA00022842"/>
    </source>
</evidence>
<dbReference type="KEGG" id="smam:Mal15_35210"/>
<dbReference type="PROSITE" id="PS00584">
    <property type="entry name" value="PFKB_KINASES_2"/>
    <property type="match status" value="1"/>
</dbReference>
<gene>
    <name evidence="12 14" type="primary">rbsK</name>
    <name evidence="14" type="ORF">Mal15_35210</name>
</gene>
<dbReference type="Proteomes" id="UP000321353">
    <property type="component" value="Chromosome"/>
</dbReference>
<comment type="cofactor">
    <cofactor evidence="12">
        <name>Mg(2+)</name>
        <dbReference type="ChEBI" id="CHEBI:18420"/>
    </cofactor>
    <text evidence="12">Requires a divalent cation, most likely magnesium in vivo, as an electrophilic catalyst to aid phosphoryl group transfer. It is the chelate of the metal and the nucleotide that is the actual substrate.</text>
</comment>
<accession>A0A5B9MH54</accession>
<comment type="pathway">
    <text evidence="12">Carbohydrate metabolism; D-ribose degradation; D-ribose 5-phosphate from beta-D-ribopyranose: step 2/2.</text>
</comment>
<feature type="binding site" evidence="12">
    <location>
        <begin position="16"/>
        <end position="18"/>
    </location>
    <ligand>
        <name>substrate</name>
    </ligand>
</feature>
<dbReference type="InterPro" id="IPR011611">
    <property type="entry name" value="PfkB_dom"/>
</dbReference>
<dbReference type="InterPro" id="IPR011877">
    <property type="entry name" value="Ribokinase"/>
</dbReference>
<feature type="binding site" evidence="12">
    <location>
        <position position="295"/>
    </location>
    <ligand>
        <name>K(+)</name>
        <dbReference type="ChEBI" id="CHEBI:29103"/>
    </ligand>
</feature>
<sequence>MNNVSKPTIAVLGSINMDLVIRCDHLPKPGETVSAQSMTEVPGGKGANQAVAAARCGGAVRMIGCVGDDGFGQKLLANLIAESIDCDAVLKAESCESGLAIVNVENSGENAIIVIPGANARITPADVRRFENAINDCDVLMVQLETPQPTVLAGIQTAKRSGAKVILDPAPAATLGDGLLDVDLICPNESEATAIVGGRIETIDDAVAIAKQLHARGPAAVAITLGPRGTMLYDGARAELIESIEVDAVDTTAAGDAFAGALAVRWAETGSLRDAIAWANRAGALAASKRGAQPSLPQRTQIDAVCD</sequence>
<reference evidence="14 15" key="1">
    <citation type="submission" date="2019-02" db="EMBL/GenBank/DDBJ databases">
        <title>Planctomycetal bacteria perform biofilm scaping via a novel small molecule.</title>
        <authorList>
            <person name="Jeske O."/>
            <person name="Boedeker C."/>
            <person name="Wiegand S."/>
            <person name="Breitling P."/>
            <person name="Kallscheuer N."/>
            <person name="Jogler M."/>
            <person name="Rohde M."/>
            <person name="Petersen J."/>
            <person name="Medema M.H."/>
            <person name="Surup F."/>
            <person name="Jogler C."/>
        </authorList>
    </citation>
    <scope>NUCLEOTIDE SEQUENCE [LARGE SCALE GENOMIC DNA]</scope>
    <source>
        <strain evidence="14 15">Mal15</strain>
    </source>
</reference>
<comment type="catalytic activity">
    <reaction evidence="12">
        <text>D-ribose + ATP = D-ribose 5-phosphate + ADP + H(+)</text>
        <dbReference type="Rhea" id="RHEA:13697"/>
        <dbReference type="ChEBI" id="CHEBI:15378"/>
        <dbReference type="ChEBI" id="CHEBI:30616"/>
        <dbReference type="ChEBI" id="CHEBI:47013"/>
        <dbReference type="ChEBI" id="CHEBI:78346"/>
        <dbReference type="ChEBI" id="CHEBI:456216"/>
        <dbReference type="EC" id="2.7.1.15"/>
    </reaction>
</comment>
<feature type="binding site" evidence="12">
    <location>
        <position position="188"/>
    </location>
    <ligand>
        <name>ATP</name>
        <dbReference type="ChEBI" id="CHEBI:30616"/>
    </ligand>
</feature>
<protein>
    <recommendedName>
        <fullName evidence="3 12">Ribokinase</fullName>
        <shortName evidence="12">RK</shortName>
        <ecNumber evidence="2 12">2.7.1.15</ecNumber>
    </recommendedName>
</protein>
<comment type="caution">
    <text evidence="12">Lacks conserved residue(s) required for the propagation of feature annotation.</text>
</comment>
<feature type="domain" description="Carbohydrate kinase PfkB" evidence="13">
    <location>
        <begin position="8"/>
        <end position="298"/>
    </location>
</feature>
<keyword evidence="8 12" id="KW-0067">ATP-binding</keyword>
<comment type="similarity">
    <text evidence="1">Belongs to the carbohydrate kinase pfkB family.</text>
</comment>
<dbReference type="InterPro" id="IPR002173">
    <property type="entry name" value="Carboh/pur_kinase_PfkB_CS"/>
</dbReference>
<dbReference type="GO" id="GO:0019303">
    <property type="term" value="P:D-ribose catabolic process"/>
    <property type="evidence" value="ECO:0007669"/>
    <property type="project" value="UniProtKB-UniRule"/>
</dbReference>
<evidence type="ECO:0000256" key="12">
    <source>
        <dbReference type="HAMAP-Rule" id="MF_01987"/>
    </source>
</evidence>
<keyword evidence="9 12" id="KW-0460">Magnesium</keyword>
<dbReference type="Pfam" id="PF00294">
    <property type="entry name" value="PfkB"/>
    <property type="match status" value="1"/>
</dbReference>
<dbReference type="GO" id="GO:0005524">
    <property type="term" value="F:ATP binding"/>
    <property type="evidence" value="ECO:0007669"/>
    <property type="project" value="UniProtKB-UniRule"/>
</dbReference>
<comment type="subcellular location">
    <subcellularLocation>
        <location evidence="12">Cytoplasm</location>
    </subcellularLocation>
</comment>
<name>A0A5B9MH54_9BACT</name>
<feature type="binding site" evidence="12">
    <location>
        <begin position="44"/>
        <end position="48"/>
    </location>
    <ligand>
        <name>substrate</name>
    </ligand>
</feature>
<evidence type="ECO:0000256" key="8">
    <source>
        <dbReference type="ARBA" id="ARBA00022840"/>
    </source>
</evidence>
<dbReference type="AlphaFoldDB" id="A0A5B9MH54"/>
<feature type="active site" description="Proton acceptor" evidence="12">
    <location>
        <position position="256"/>
    </location>
</feature>
<feature type="binding site" evidence="12">
    <location>
        <position position="289"/>
    </location>
    <ligand>
        <name>K(+)</name>
        <dbReference type="ChEBI" id="CHEBI:29103"/>
    </ligand>
</feature>
<evidence type="ECO:0000259" key="13">
    <source>
        <dbReference type="Pfam" id="PF00294"/>
    </source>
</evidence>
<keyword evidence="7 12" id="KW-0418">Kinase</keyword>
<dbReference type="PRINTS" id="PR00990">
    <property type="entry name" value="RIBOKINASE"/>
</dbReference>
<keyword evidence="10 12" id="KW-0630">Potassium</keyword>
<dbReference type="EC" id="2.7.1.15" evidence="2 12"/>
<evidence type="ECO:0000256" key="4">
    <source>
        <dbReference type="ARBA" id="ARBA00022679"/>
    </source>
</evidence>
<dbReference type="CDD" id="cd01174">
    <property type="entry name" value="ribokinase"/>
    <property type="match status" value="1"/>
</dbReference>
<evidence type="ECO:0000256" key="5">
    <source>
        <dbReference type="ARBA" id="ARBA00022723"/>
    </source>
</evidence>
<keyword evidence="5 12" id="KW-0479">Metal-binding</keyword>
<dbReference type="InterPro" id="IPR002139">
    <property type="entry name" value="Ribo/fructo_kinase"/>
</dbReference>
<evidence type="ECO:0000256" key="11">
    <source>
        <dbReference type="ARBA" id="ARBA00023277"/>
    </source>
</evidence>
<organism evidence="14 15">
    <name type="scientific">Stieleria maiorica</name>
    <dbReference type="NCBI Taxonomy" id="2795974"/>
    <lineage>
        <taxon>Bacteria</taxon>
        <taxon>Pseudomonadati</taxon>
        <taxon>Planctomycetota</taxon>
        <taxon>Planctomycetia</taxon>
        <taxon>Pirellulales</taxon>
        <taxon>Pirellulaceae</taxon>
        <taxon>Stieleria</taxon>
    </lineage>
</organism>
<feature type="binding site" evidence="12">
    <location>
        <position position="252"/>
    </location>
    <ligand>
        <name>K(+)</name>
        <dbReference type="ChEBI" id="CHEBI:29103"/>
    </ligand>
</feature>
<feature type="binding site" evidence="12">
    <location>
        <position position="280"/>
    </location>
    <ligand>
        <name>ATP</name>
        <dbReference type="ChEBI" id="CHEBI:30616"/>
    </ligand>
</feature>
<evidence type="ECO:0000256" key="7">
    <source>
        <dbReference type="ARBA" id="ARBA00022777"/>
    </source>
</evidence>
<feature type="binding site" evidence="12">
    <location>
        <position position="291"/>
    </location>
    <ligand>
        <name>K(+)</name>
        <dbReference type="ChEBI" id="CHEBI:29103"/>
    </ligand>
</feature>
<dbReference type="PANTHER" id="PTHR10584:SF166">
    <property type="entry name" value="RIBOKINASE"/>
    <property type="match status" value="1"/>
</dbReference>
<keyword evidence="15" id="KW-1185">Reference proteome</keyword>
<dbReference type="SUPFAM" id="SSF53613">
    <property type="entry name" value="Ribokinase-like"/>
    <property type="match status" value="1"/>
</dbReference>
<keyword evidence="12" id="KW-0963">Cytoplasm</keyword>
<feature type="binding site" evidence="12">
    <location>
        <position position="145"/>
    </location>
    <ligand>
        <name>substrate</name>
    </ligand>
</feature>
<dbReference type="InterPro" id="IPR029056">
    <property type="entry name" value="Ribokinase-like"/>
</dbReference>
<feature type="binding site" evidence="12">
    <location>
        <begin position="255"/>
        <end position="256"/>
    </location>
    <ligand>
        <name>ATP</name>
        <dbReference type="ChEBI" id="CHEBI:30616"/>
    </ligand>
</feature>
<dbReference type="NCBIfam" id="TIGR02152">
    <property type="entry name" value="D_ribokin_bact"/>
    <property type="match status" value="1"/>
</dbReference>
<dbReference type="EMBL" id="CP036264">
    <property type="protein sequence ID" value="QEF99456.1"/>
    <property type="molecule type" value="Genomic_DNA"/>
</dbReference>
<comment type="subunit">
    <text evidence="12">Homodimer.</text>
</comment>
<feature type="binding site" evidence="12">
    <location>
        <position position="250"/>
    </location>
    <ligand>
        <name>K(+)</name>
        <dbReference type="ChEBI" id="CHEBI:29103"/>
    </ligand>
</feature>
<evidence type="ECO:0000313" key="15">
    <source>
        <dbReference type="Proteomes" id="UP000321353"/>
    </source>
</evidence>
<comment type="function">
    <text evidence="12">Catalyzes the phosphorylation of ribose at O-5 in a reaction requiring ATP and magnesium. The resulting D-ribose-5-phosphate can then be used either for sythesis of nucleotides, histidine, and tryptophan, or as a component of the pentose phosphate pathway.</text>
</comment>
<proteinExistence type="inferred from homology"/>
<keyword evidence="4 12" id="KW-0808">Transferase</keyword>
<feature type="binding site" evidence="12">
    <location>
        <position position="256"/>
    </location>
    <ligand>
        <name>substrate</name>
    </ligand>
</feature>
<keyword evidence="6 12" id="KW-0547">Nucleotide-binding</keyword>
<dbReference type="HAMAP" id="MF_01987">
    <property type="entry name" value="Ribokinase"/>
    <property type="match status" value="1"/>
</dbReference>
<evidence type="ECO:0000313" key="14">
    <source>
        <dbReference type="EMBL" id="QEF99456.1"/>
    </source>
</evidence>
<feature type="binding site" evidence="12">
    <location>
        <position position="286"/>
    </location>
    <ligand>
        <name>K(+)</name>
        <dbReference type="ChEBI" id="CHEBI:29103"/>
    </ligand>
</feature>
<evidence type="ECO:0000256" key="10">
    <source>
        <dbReference type="ARBA" id="ARBA00022958"/>
    </source>
</evidence>
<evidence type="ECO:0000256" key="1">
    <source>
        <dbReference type="ARBA" id="ARBA00005380"/>
    </source>
</evidence>